<keyword evidence="4" id="KW-1185">Reference proteome</keyword>
<evidence type="ECO:0000256" key="2">
    <source>
        <dbReference type="SAM" id="Phobius"/>
    </source>
</evidence>
<gene>
    <name evidence="3" type="ORF">LHJ74_24645</name>
</gene>
<feature type="transmembrane region" description="Helical" evidence="2">
    <location>
        <begin position="146"/>
        <end position="168"/>
    </location>
</feature>
<keyword evidence="2" id="KW-0472">Membrane</keyword>
<evidence type="ECO:0000256" key="1">
    <source>
        <dbReference type="SAM" id="MobiDB-lite"/>
    </source>
</evidence>
<keyword evidence="2" id="KW-0812">Transmembrane</keyword>
<proteinExistence type="predicted"/>
<feature type="region of interest" description="Disordered" evidence="1">
    <location>
        <begin position="50"/>
        <end position="74"/>
    </location>
</feature>
<comment type="caution">
    <text evidence="3">The sequence shown here is derived from an EMBL/GenBank/DDBJ whole genome shotgun (WGS) entry which is preliminary data.</text>
</comment>
<dbReference type="RefSeq" id="WP_260220407.1">
    <property type="nucleotide sequence ID" value="NZ_JAJAGO010000012.1"/>
</dbReference>
<evidence type="ECO:0000313" key="4">
    <source>
        <dbReference type="Proteomes" id="UP001156389"/>
    </source>
</evidence>
<feature type="transmembrane region" description="Helical" evidence="2">
    <location>
        <begin position="180"/>
        <end position="204"/>
    </location>
</feature>
<dbReference type="Proteomes" id="UP001156389">
    <property type="component" value="Unassembled WGS sequence"/>
</dbReference>
<accession>A0ABT2JYU5</accession>
<dbReference type="EMBL" id="JAJAGO010000012">
    <property type="protein sequence ID" value="MCT2593060.1"/>
    <property type="molecule type" value="Genomic_DNA"/>
</dbReference>
<protein>
    <recommendedName>
        <fullName evidence="5">Large integral membrane protein</fullName>
    </recommendedName>
</protein>
<keyword evidence="2" id="KW-1133">Transmembrane helix</keyword>
<evidence type="ECO:0008006" key="5">
    <source>
        <dbReference type="Google" id="ProtNLM"/>
    </source>
</evidence>
<sequence>MTERTRDASPAWKSRLPAGIGLLLVLVSIGLSALVAVKVADIREYETAPACPTGTRSDSCTATAPGVVKGTENQSTGRGQKYWLLLTEQDSATVQRIRMDGHRPVYDAVRVGDKVTLTYWQGEISTVRLGSAAQEAWASPANDWRFALAFALMLLPFGLMLLATGWWVRYRAPFAKTLVPWGFTTAWGAGATLSTLGCVAGMMAGSVREALVVMAAAVPPSLLLGLLLAWWLRRRMRKAADTSDIVPVHTKKRRCVPASVQGDVPYSVDGFSYLVVGDGPPATTPDPSGHAVLRALPETLTVERVRSFQPGDPDTWMQAHKLDGIVIECRDGDRPVLIATRRGDAPMILGALTSWPMRAA</sequence>
<feature type="transmembrane region" description="Helical" evidence="2">
    <location>
        <begin position="20"/>
        <end position="40"/>
    </location>
</feature>
<name>A0ABT2JYU5_9ACTN</name>
<feature type="transmembrane region" description="Helical" evidence="2">
    <location>
        <begin position="210"/>
        <end position="232"/>
    </location>
</feature>
<evidence type="ECO:0000313" key="3">
    <source>
        <dbReference type="EMBL" id="MCT2593060.1"/>
    </source>
</evidence>
<reference evidence="3 4" key="1">
    <citation type="submission" date="2021-10" db="EMBL/GenBank/DDBJ databases">
        <title>Streptomyces gossypii sp. nov., isolated from soil collected from cotton field.</title>
        <authorList>
            <person name="Ge X."/>
            <person name="Chen X."/>
            <person name="Liu W."/>
        </authorList>
    </citation>
    <scope>NUCLEOTIDE SEQUENCE [LARGE SCALE GENOMIC DNA]</scope>
    <source>
        <strain evidence="3 4">N2-109</strain>
    </source>
</reference>
<organism evidence="3 4">
    <name type="scientific">Streptomyces gossypii</name>
    <dbReference type="NCBI Taxonomy" id="2883101"/>
    <lineage>
        <taxon>Bacteria</taxon>
        <taxon>Bacillati</taxon>
        <taxon>Actinomycetota</taxon>
        <taxon>Actinomycetes</taxon>
        <taxon>Kitasatosporales</taxon>
        <taxon>Streptomycetaceae</taxon>
        <taxon>Streptomyces</taxon>
    </lineage>
</organism>